<organism evidence="1 2">
    <name type="scientific">Sideroxydans lithotrophicus (strain ES-1)</name>
    <dbReference type="NCBI Taxonomy" id="580332"/>
    <lineage>
        <taxon>Bacteria</taxon>
        <taxon>Pseudomonadati</taxon>
        <taxon>Pseudomonadota</taxon>
        <taxon>Betaproteobacteria</taxon>
        <taxon>Nitrosomonadales</taxon>
        <taxon>Gallionellaceae</taxon>
        <taxon>Sideroxydans</taxon>
    </lineage>
</organism>
<sequence length="423" mass="47283" precursor="true">MVPRLTTALKGPLLDLEQRILTAQPTIEHWFRTQWQEHTPPFYSSVDLRNSGFKLAPVDTNLFPGGFNNLNPEFIPLCVHAVQSAVEKICPEARGLLLVPENHTRNQFYLQNLEQLARILRQAGLNVRIGSLLPEITQPTTLELANGGSITLEPLVRKGNRLGVADFDPCVVLLNNDLSSGAPDILKDLEQTVLPPLLAGWYNRRKSGHFAAYREVSRQFAELLGIDPWMIDPYFAVCNQVNFHEKVGEECLSSQVDLVLTQIRAKYAEYGVKQDPFVIVKADAGTYGMGIMTVKDASEVRDLNRKQRNKMAVVKEGLQVSDVLVQEGVYSFEDLNEAVAEPVVYMIDRYVVGGFYRVHTDRGVDENLNAPGMRFSPLAFDSCCAFPNPDCAPDDTPNRFYAYGVVGRLAMLAASVELEEMHQ</sequence>
<protein>
    <submittedName>
        <fullName evidence="1">Glutamate/cysteine ligase</fullName>
    </submittedName>
</protein>
<dbReference type="KEGG" id="slt:Slit_0100"/>
<proteinExistence type="predicted"/>
<gene>
    <name evidence="1" type="ordered locus">Slit_0100</name>
</gene>
<dbReference type="HOGENOM" id="CLU_635836_0_0_4"/>
<reference evidence="1 2" key="1">
    <citation type="submission" date="2010-03" db="EMBL/GenBank/DDBJ databases">
        <title>Complete sequence of Sideroxydans lithotrophicus ES-1.</title>
        <authorList>
            <consortium name="US DOE Joint Genome Institute"/>
            <person name="Lucas S."/>
            <person name="Copeland A."/>
            <person name="Lapidus A."/>
            <person name="Cheng J.-F."/>
            <person name="Bruce D."/>
            <person name="Goodwin L."/>
            <person name="Pitluck S."/>
            <person name="Munk A.C."/>
            <person name="Detter J.C."/>
            <person name="Han C."/>
            <person name="Tapia R."/>
            <person name="Larimer F."/>
            <person name="Land M."/>
            <person name="Hauser L."/>
            <person name="Kyrpides N."/>
            <person name="Ivanova N."/>
            <person name="Emerson D."/>
            <person name="Woyke T."/>
        </authorList>
    </citation>
    <scope>NUCLEOTIDE SEQUENCE [LARGE SCALE GENOMIC DNA]</scope>
    <source>
        <strain evidence="1 2">ES-1</strain>
    </source>
</reference>
<accession>D5CTN6</accession>
<dbReference type="GO" id="GO:0016874">
    <property type="term" value="F:ligase activity"/>
    <property type="evidence" value="ECO:0007669"/>
    <property type="project" value="UniProtKB-KW"/>
</dbReference>
<dbReference type="InterPro" id="IPR011718">
    <property type="entry name" value="GshA"/>
</dbReference>
<dbReference type="Pfam" id="PF08886">
    <property type="entry name" value="GshA"/>
    <property type="match status" value="1"/>
</dbReference>
<dbReference type="STRING" id="580332.Slit_0100"/>
<evidence type="ECO:0000313" key="2">
    <source>
        <dbReference type="Proteomes" id="UP000001625"/>
    </source>
</evidence>
<keyword evidence="1" id="KW-0436">Ligase</keyword>
<dbReference type="NCBIfam" id="TIGR02049">
    <property type="entry name" value="gshA_ferroox"/>
    <property type="match status" value="1"/>
</dbReference>
<dbReference type="eggNOG" id="COG0342">
    <property type="taxonomic scope" value="Bacteria"/>
</dbReference>
<dbReference type="Proteomes" id="UP000001625">
    <property type="component" value="Chromosome"/>
</dbReference>
<keyword evidence="2" id="KW-1185">Reference proteome</keyword>
<dbReference type="RefSeq" id="WP_013028241.1">
    <property type="nucleotide sequence ID" value="NC_013959.1"/>
</dbReference>
<dbReference type="AlphaFoldDB" id="D5CTN6"/>
<dbReference type="OrthoDB" id="5644489at2"/>
<dbReference type="EMBL" id="CP001965">
    <property type="protein sequence ID" value="ADE10342.1"/>
    <property type="molecule type" value="Genomic_DNA"/>
</dbReference>
<evidence type="ECO:0000313" key="1">
    <source>
        <dbReference type="EMBL" id="ADE10342.1"/>
    </source>
</evidence>
<name>D5CTN6_SIDLE</name>
<dbReference type="Gene3D" id="3.40.50.11280">
    <property type="entry name" value="Glutamate-cysteine ligase, N-terminal domain"/>
    <property type="match status" value="1"/>
</dbReference>
<dbReference type="InterPro" id="IPR042520">
    <property type="entry name" value="GshA_N"/>
</dbReference>